<name>A0A7J7ML48_9MAGN</name>
<proteinExistence type="predicted"/>
<organism evidence="1 2">
    <name type="scientific">Kingdonia uniflora</name>
    <dbReference type="NCBI Taxonomy" id="39325"/>
    <lineage>
        <taxon>Eukaryota</taxon>
        <taxon>Viridiplantae</taxon>
        <taxon>Streptophyta</taxon>
        <taxon>Embryophyta</taxon>
        <taxon>Tracheophyta</taxon>
        <taxon>Spermatophyta</taxon>
        <taxon>Magnoliopsida</taxon>
        <taxon>Ranunculales</taxon>
        <taxon>Circaeasteraceae</taxon>
        <taxon>Kingdonia</taxon>
    </lineage>
</organism>
<dbReference type="OrthoDB" id="2446218at2759"/>
<accession>A0A7J7ML48</accession>
<dbReference type="Proteomes" id="UP000541444">
    <property type="component" value="Unassembled WGS sequence"/>
</dbReference>
<evidence type="ECO:0000313" key="2">
    <source>
        <dbReference type="Proteomes" id="UP000541444"/>
    </source>
</evidence>
<dbReference type="EMBL" id="JACGCM010001420">
    <property type="protein sequence ID" value="KAF6155524.1"/>
    <property type="molecule type" value="Genomic_DNA"/>
</dbReference>
<comment type="caution">
    <text evidence="1">The sequence shown here is derived from an EMBL/GenBank/DDBJ whole genome shotgun (WGS) entry which is preliminary data.</text>
</comment>
<sequence length="120" mass="13417">MFLCVFGQKFKSMIKGALLKTEIQVGDDTRFYFSVSIWQKEMGSMVVAGDVVLLQNVKIVTFGDVGEAGTVQYSSLKVLVHPYELLMSKGITFFPCSLFLVLTMEVVTPYRTPGKSTRVF</sequence>
<protein>
    <submittedName>
        <fullName evidence="1">Uncharacterized protein</fullName>
    </submittedName>
</protein>
<evidence type="ECO:0000313" key="1">
    <source>
        <dbReference type="EMBL" id="KAF6155524.1"/>
    </source>
</evidence>
<keyword evidence="2" id="KW-1185">Reference proteome</keyword>
<dbReference type="PANTHER" id="PTHR38542">
    <property type="entry name" value="OS04G0450500 PROTEIN"/>
    <property type="match status" value="1"/>
</dbReference>
<dbReference type="PANTHER" id="PTHR38542:SF2">
    <property type="entry name" value="REPLICATION FACTOR A C-TERMINAL DOMAIN-CONTAINING PROTEIN"/>
    <property type="match status" value="1"/>
</dbReference>
<reference evidence="1 2" key="1">
    <citation type="journal article" date="2020" name="IScience">
        <title>Genome Sequencing of the Endangered Kingdonia uniflora (Circaeasteraceae, Ranunculales) Reveals Potential Mechanisms of Evolutionary Specialization.</title>
        <authorList>
            <person name="Sun Y."/>
            <person name="Deng T."/>
            <person name="Zhang A."/>
            <person name="Moore M.J."/>
            <person name="Landis J.B."/>
            <person name="Lin N."/>
            <person name="Zhang H."/>
            <person name="Zhang X."/>
            <person name="Huang J."/>
            <person name="Zhang X."/>
            <person name="Sun H."/>
            <person name="Wang H."/>
        </authorList>
    </citation>
    <scope>NUCLEOTIDE SEQUENCE [LARGE SCALE GENOMIC DNA]</scope>
    <source>
        <strain evidence="1">TB1705</strain>
        <tissue evidence="1">Leaf</tissue>
    </source>
</reference>
<dbReference type="AlphaFoldDB" id="A0A7J7ML48"/>
<gene>
    <name evidence="1" type="ORF">GIB67_017879</name>
</gene>